<dbReference type="InterPro" id="IPR051667">
    <property type="entry name" value="Archaeal_ATPase_domain"/>
</dbReference>
<protein>
    <recommendedName>
        <fullName evidence="4">AAA+ ATPase domain-containing protein</fullName>
    </recommendedName>
</protein>
<organism evidence="2 3">
    <name type="scientific">Klebsormidium nitens</name>
    <name type="common">Green alga</name>
    <name type="synonym">Ulothrix nitens</name>
    <dbReference type="NCBI Taxonomy" id="105231"/>
    <lineage>
        <taxon>Eukaryota</taxon>
        <taxon>Viridiplantae</taxon>
        <taxon>Streptophyta</taxon>
        <taxon>Klebsormidiophyceae</taxon>
        <taxon>Klebsormidiales</taxon>
        <taxon>Klebsormidiaceae</taxon>
        <taxon>Klebsormidium</taxon>
    </lineage>
</organism>
<evidence type="ECO:0000313" key="3">
    <source>
        <dbReference type="Proteomes" id="UP000054558"/>
    </source>
</evidence>
<reference evidence="2 3" key="1">
    <citation type="journal article" date="2014" name="Nat. Commun.">
        <title>Klebsormidium flaccidum genome reveals primary factors for plant terrestrial adaptation.</title>
        <authorList>
            <person name="Hori K."/>
            <person name="Maruyama F."/>
            <person name="Fujisawa T."/>
            <person name="Togashi T."/>
            <person name="Yamamoto N."/>
            <person name="Seo M."/>
            <person name="Sato S."/>
            <person name="Yamada T."/>
            <person name="Mori H."/>
            <person name="Tajima N."/>
            <person name="Moriyama T."/>
            <person name="Ikeuchi M."/>
            <person name="Watanabe M."/>
            <person name="Wada H."/>
            <person name="Kobayashi K."/>
            <person name="Saito M."/>
            <person name="Masuda T."/>
            <person name="Sasaki-Sekimoto Y."/>
            <person name="Mashiguchi K."/>
            <person name="Awai K."/>
            <person name="Shimojima M."/>
            <person name="Masuda S."/>
            <person name="Iwai M."/>
            <person name="Nobusawa T."/>
            <person name="Narise T."/>
            <person name="Kondo S."/>
            <person name="Saito H."/>
            <person name="Sato R."/>
            <person name="Murakawa M."/>
            <person name="Ihara Y."/>
            <person name="Oshima-Yamada Y."/>
            <person name="Ohtaka K."/>
            <person name="Satoh M."/>
            <person name="Sonobe K."/>
            <person name="Ishii M."/>
            <person name="Ohtani R."/>
            <person name="Kanamori-Sato M."/>
            <person name="Honoki R."/>
            <person name="Miyazaki D."/>
            <person name="Mochizuki H."/>
            <person name="Umetsu J."/>
            <person name="Higashi K."/>
            <person name="Shibata D."/>
            <person name="Kamiya Y."/>
            <person name="Sato N."/>
            <person name="Nakamura Y."/>
            <person name="Tabata S."/>
            <person name="Ida S."/>
            <person name="Kurokawa K."/>
            <person name="Ohta H."/>
        </authorList>
    </citation>
    <scope>NUCLEOTIDE SEQUENCE [LARGE SCALE GENOMIC DNA]</scope>
    <source>
        <strain evidence="2 3">NIES-2285</strain>
    </source>
</reference>
<dbReference type="PANTHER" id="PTHR37096:SF1">
    <property type="entry name" value="AAA+ ATPASE DOMAIN-CONTAINING PROTEIN"/>
    <property type="match status" value="1"/>
</dbReference>
<dbReference type="STRING" id="105231.A0A1Y1HXU0"/>
<sequence>MGLLVKTGQRIQELFPLMLFTFGKATDWLTKPLQGPLKEFLGNTVVDLAMAAGGLIISIIATGAWKSLPFLRNIAKEVEEVKAPFVVPADYFSREAEENLLLAMLEGDPRDLMLLTGPPSSGKTATIARVLQRREEQKEASKADDVPGSITRTVAGAGIYVNMRFGDFLGSIQMGCELSGQFRNYIESLSGIADAEVRRVLGKEDQVRIGVQVLKALKLTKRKPPEEVTRWIDSLEKSQVGCEGIETAVKKIESILRRLRPGLGEGTKAQVNRRGGQQMLRISDTAQVNRRGGQQMLRISDTVEERLLPPVICIDAAEELMRWPDPASLATLLRFLVGVSSERRQAHVVLVTSDAKMQAWLEEKMGAHLITVQVLGDLPPPAAARYFEGARRARLGDAADDVTGDVSFEEVWAMAGGRIALMQRLLERGRASGSLRTALQAERAASRDRLSRALAGISKSDLDSLRNHVHSGRLSLEIDKVEPLLKAGILRKTPWSELGMGIADENHSEDSGLQFVFPADSVILAELLHESSKHSIEGSGGGQSKIETSRIIESESEKVESENGRSRTGRKSFFEV</sequence>
<dbReference type="InterPro" id="IPR027417">
    <property type="entry name" value="P-loop_NTPase"/>
</dbReference>
<dbReference type="AlphaFoldDB" id="A0A1Y1HXU0"/>
<evidence type="ECO:0000256" key="1">
    <source>
        <dbReference type="SAM" id="MobiDB-lite"/>
    </source>
</evidence>
<keyword evidence="3" id="KW-1185">Reference proteome</keyword>
<dbReference type="SUPFAM" id="SSF52540">
    <property type="entry name" value="P-loop containing nucleoside triphosphate hydrolases"/>
    <property type="match status" value="1"/>
</dbReference>
<evidence type="ECO:0008006" key="4">
    <source>
        <dbReference type="Google" id="ProtNLM"/>
    </source>
</evidence>
<dbReference type="EMBL" id="DF237065">
    <property type="protein sequence ID" value="GAQ82572.1"/>
    <property type="molecule type" value="Genomic_DNA"/>
</dbReference>
<gene>
    <name evidence="2" type="ORF">KFL_001160050</name>
</gene>
<name>A0A1Y1HXU0_KLENI</name>
<feature type="compositionally biased region" description="Basic and acidic residues" evidence="1">
    <location>
        <begin position="547"/>
        <end position="565"/>
    </location>
</feature>
<feature type="region of interest" description="Disordered" evidence="1">
    <location>
        <begin position="533"/>
        <end position="576"/>
    </location>
</feature>
<dbReference type="Proteomes" id="UP000054558">
    <property type="component" value="Unassembled WGS sequence"/>
</dbReference>
<accession>A0A1Y1HXU0</accession>
<dbReference type="PANTHER" id="PTHR37096">
    <property type="entry name" value="YALI0E33429P"/>
    <property type="match status" value="1"/>
</dbReference>
<evidence type="ECO:0000313" key="2">
    <source>
        <dbReference type="EMBL" id="GAQ82572.1"/>
    </source>
</evidence>
<proteinExistence type="predicted"/>